<evidence type="ECO:0000256" key="1">
    <source>
        <dbReference type="SAM" id="MobiDB-lite"/>
    </source>
</evidence>
<dbReference type="PANTHER" id="PTHR40446:SF2">
    <property type="entry name" value="N-ACETYLGLUCOSAMINE-1-PHOSPHODIESTER ALPHA-N-ACETYLGLUCOSAMINIDASE"/>
    <property type="match status" value="1"/>
</dbReference>
<keyword evidence="5" id="KW-1185">Reference proteome</keyword>
<name>J0XDX3_9ACTO</name>
<feature type="region of interest" description="Disordered" evidence="1">
    <location>
        <begin position="1"/>
        <end position="44"/>
    </location>
</feature>
<dbReference type="EMBL" id="AKFT01000039">
    <property type="protein sequence ID" value="EJF46931.1"/>
    <property type="molecule type" value="Genomic_DNA"/>
</dbReference>
<accession>J0XDX3</accession>
<dbReference type="RefSeq" id="WP_008730172.1">
    <property type="nucleotide sequence ID" value="NZ_AKFT01000039.1"/>
</dbReference>
<dbReference type="Pfam" id="PF09992">
    <property type="entry name" value="NAGPA"/>
    <property type="match status" value="1"/>
</dbReference>
<reference evidence="4 5" key="1">
    <citation type="submission" date="2012-05" db="EMBL/GenBank/DDBJ databases">
        <authorList>
            <person name="Harkins D.M."/>
            <person name="Madupu R."/>
            <person name="Durkin A.S."/>
            <person name="Torralba M."/>
            <person name="Methe B."/>
            <person name="Sutton G.G."/>
            <person name="Nelson K.E."/>
        </authorList>
    </citation>
    <scope>NUCLEOTIDE SEQUENCE [LARGE SCALE GENOMIC DNA]</scope>
    <source>
        <strain evidence="4 5">F0489</strain>
    </source>
</reference>
<dbReference type="eggNOG" id="COG4632">
    <property type="taxonomic scope" value="Bacteria"/>
</dbReference>
<keyword evidence="2" id="KW-0472">Membrane</keyword>
<feature type="transmembrane region" description="Helical" evidence="2">
    <location>
        <begin position="52"/>
        <end position="72"/>
    </location>
</feature>
<dbReference type="InterPro" id="IPR018711">
    <property type="entry name" value="NAGPA"/>
</dbReference>
<organism evidence="4 5">
    <name type="scientific">Actinomyces massiliensis F0489</name>
    <dbReference type="NCBI Taxonomy" id="1125718"/>
    <lineage>
        <taxon>Bacteria</taxon>
        <taxon>Bacillati</taxon>
        <taxon>Actinomycetota</taxon>
        <taxon>Actinomycetes</taxon>
        <taxon>Actinomycetales</taxon>
        <taxon>Actinomycetaceae</taxon>
        <taxon>Actinomyces</taxon>
    </lineage>
</organism>
<proteinExistence type="predicted"/>
<dbReference type="InterPro" id="IPR006311">
    <property type="entry name" value="TAT_signal"/>
</dbReference>
<evidence type="ECO:0000259" key="3">
    <source>
        <dbReference type="Pfam" id="PF09992"/>
    </source>
</evidence>
<evidence type="ECO:0000313" key="5">
    <source>
        <dbReference type="Proteomes" id="UP000002941"/>
    </source>
</evidence>
<gene>
    <name evidence="4" type="ORF">HMPREF1318_1718</name>
</gene>
<protein>
    <submittedName>
        <fullName evidence="4">Periplasmic protein, PF09992 family</fullName>
    </submittedName>
</protein>
<dbReference type="PROSITE" id="PS51318">
    <property type="entry name" value="TAT"/>
    <property type="match status" value="1"/>
</dbReference>
<feature type="compositionally biased region" description="Low complexity" evidence="1">
    <location>
        <begin position="9"/>
        <end position="32"/>
    </location>
</feature>
<evidence type="ECO:0000256" key="2">
    <source>
        <dbReference type="SAM" id="Phobius"/>
    </source>
</evidence>
<dbReference type="AlphaFoldDB" id="J0XDX3"/>
<comment type="caution">
    <text evidence="4">The sequence shown here is derived from an EMBL/GenBank/DDBJ whole genome shotgun (WGS) entry which is preliminary data.</text>
</comment>
<keyword evidence="2" id="KW-0812">Transmembrane</keyword>
<dbReference type="PANTHER" id="PTHR40446">
    <property type="entry name" value="N-ACETYLGLUCOSAMINE-1-PHOSPHODIESTER ALPHA-N-ACETYLGLUCOSAMINIDASE"/>
    <property type="match status" value="1"/>
</dbReference>
<dbReference type="PATRIC" id="fig|1125718.3.peg.607"/>
<feature type="domain" description="Phosphodiester glycosidase" evidence="3">
    <location>
        <begin position="174"/>
        <end position="353"/>
    </location>
</feature>
<dbReference type="OrthoDB" id="9809781at2"/>
<keyword evidence="2" id="KW-1133">Transmembrane helix</keyword>
<dbReference type="Proteomes" id="UP000002941">
    <property type="component" value="Unassembled WGS sequence"/>
</dbReference>
<evidence type="ECO:0000313" key="4">
    <source>
        <dbReference type="EMBL" id="EJF46931.1"/>
    </source>
</evidence>
<sequence>MSKHHRAPAPHSAGSSAGSSTSTADTPGSAASLPHEPAARTQQPCRHTRRNFLLGGAAVLGLTATGTSAWALNRFVIDHTEITDVEAYEAQNAAGASTATADAASITVTDTSYTSSLTSIEVNEVATGSGADTITYYTADITVSDATAIRSAFANNEFGANITAKPSEIAAAHDAVFAINGDYYGFRSDGILIRNGAVYRDDGVRDGLAFYTDGRCEIYDETSTNAQALLDAGVWNTLSFGPALVNAGQIPAGIDEVEVDTNFGNHSIQGNQPRTALGWVDTNHYMFVVVDGRSEGHSRGTTMTEMAQIMADLGCQVAYNLDGGGSSAMYFNGRIINQPSNGGERATSDILYIAQGA</sequence>